<dbReference type="InterPro" id="IPR027417">
    <property type="entry name" value="P-loop_NTPase"/>
</dbReference>
<dbReference type="InterPro" id="IPR003959">
    <property type="entry name" value="ATPase_AAA_core"/>
</dbReference>
<dbReference type="GO" id="GO:0016887">
    <property type="term" value="F:ATP hydrolysis activity"/>
    <property type="evidence" value="ECO:0007669"/>
    <property type="project" value="InterPro"/>
</dbReference>
<evidence type="ECO:0000313" key="4">
    <source>
        <dbReference type="EMBL" id="XBP71208.1"/>
    </source>
</evidence>
<name>A0AAU7LUT5_9BURK</name>
<keyword evidence="1" id="KW-0547">Nucleotide-binding</keyword>
<organism evidence="4">
    <name type="scientific">Polaromonas hydrogenivorans</name>
    <dbReference type="NCBI Taxonomy" id="335476"/>
    <lineage>
        <taxon>Bacteria</taxon>
        <taxon>Pseudomonadati</taxon>
        <taxon>Pseudomonadota</taxon>
        <taxon>Betaproteobacteria</taxon>
        <taxon>Burkholderiales</taxon>
        <taxon>Comamonadaceae</taxon>
        <taxon>Polaromonas</taxon>
    </lineage>
</organism>
<reference evidence="4" key="1">
    <citation type="submission" date="2024-05" db="EMBL/GenBank/DDBJ databases">
        <authorList>
            <person name="Bunk B."/>
            <person name="Swiderski J."/>
            <person name="Sproer C."/>
            <person name="Thiel V."/>
        </authorList>
    </citation>
    <scope>NUCLEOTIDE SEQUENCE</scope>
    <source>
        <strain evidence="4">DSM 17735</strain>
    </source>
</reference>
<dbReference type="PANTHER" id="PTHR23077:SF171">
    <property type="entry name" value="NUCLEAR VALOSIN-CONTAINING PROTEIN-LIKE"/>
    <property type="match status" value="1"/>
</dbReference>
<gene>
    <name evidence="4" type="ORF">ABLV49_05235</name>
</gene>
<dbReference type="InterPro" id="IPR003593">
    <property type="entry name" value="AAA+_ATPase"/>
</dbReference>
<protein>
    <submittedName>
        <fullName evidence="4">ATP-binding protein</fullName>
    </submittedName>
</protein>
<dbReference type="CDD" id="cd19481">
    <property type="entry name" value="RecA-like_protease"/>
    <property type="match status" value="1"/>
</dbReference>
<evidence type="ECO:0000256" key="1">
    <source>
        <dbReference type="ARBA" id="ARBA00022741"/>
    </source>
</evidence>
<dbReference type="Gene3D" id="3.40.50.300">
    <property type="entry name" value="P-loop containing nucleotide triphosphate hydrolases"/>
    <property type="match status" value="1"/>
</dbReference>
<dbReference type="SMART" id="SM00382">
    <property type="entry name" value="AAA"/>
    <property type="match status" value="1"/>
</dbReference>
<evidence type="ECO:0000256" key="2">
    <source>
        <dbReference type="ARBA" id="ARBA00022840"/>
    </source>
</evidence>
<feature type="domain" description="AAA+ ATPase" evidence="3">
    <location>
        <begin position="354"/>
        <end position="490"/>
    </location>
</feature>
<dbReference type="Pfam" id="PF00004">
    <property type="entry name" value="AAA"/>
    <property type="match status" value="1"/>
</dbReference>
<dbReference type="InterPro" id="IPR050168">
    <property type="entry name" value="AAA_ATPase_domain"/>
</dbReference>
<dbReference type="RefSeq" id="WP_349280566.1">
    <property type="nucleotide sequence ID" value="NZ_CBCSCU010000021.1"/>
</dbReference>
<accession>A0AAU7LUT5</accession>
<dbReference type="SUPFAM" id="SSF52540">
    <property type="entry name" value="P-loop containing nucleoside triphosphate hydrolases"/>
    <property type="match status" value="1"/>
</dbReference>
<dbReference type="PANTHER" id="PTHR23077">
    <property type="entry name" value="AAA-FAMILY ATPASE"/>
    <property type="match status" value="1"/>
</dbReference>
<proteinExistence type="predicted"/>
<evidence type="ECO:0000259" key="3">
    <source>
        <dbReference type="SMART" id="SM00382"/>
    </source>
</evidence>
<dbReference type="GO" id="GO:0005524">
    <property type="term" value="F:ATP binding"/>
    <property type="evidence" value="ECO:0007669"/>
    <property type="project" value="UniProtKB-KW"/>
</dbReference>
<keyword evidence="2 4" id="KW-0067">ATP-binding</keyword>
<dbReference type="EMBL" id="CP157675">
    <property type="protein sequence ID" value="XBP71208.1"/>
    <property type="molecule type" value="Genomic_DNA"/>
</dbReference>
<sequence length="614" mass="66656">MKTPATIPATRNALPRWAETLRQKYLAGEASTFVLYRNVFDNFLAGETLHNLQSFLVAELFKDTKKHICEVSLERGIQVLVGKAGAGMGTAEGESADGSTLLESLHALEKQMRAEQSTAVIVPYADALLPAGDPSFMAHQDRQVYLAFHRWSLDQTLTRGDNITILVAESLNAINPGLLSNPKVAAIEIPMPDLALRKRVIAFFAPKLTEQQLSLFSERTGGLRTVQLASIMAGSEGHGLSETQRRTLILELLYGTPDAEARAGTLASITAGMTPAEIIRLIEPGKALPVGDANEEVLKVIHARKREMIEKECAGLIEFIEPSYGLEAVGGHEHIKHELLAIAKNLKAGETTLTPMGLLAVGPMGSGKTFVIKAFLKEAGLSAVALKNFRSKWVGSTEANLERVLATVKAMGPIAVIIDEGDRSFGSGGGEDSDGGTSSRVIARLKEFMAEPENRGQVLFVMMTNRPDKLDSDIKRPGRLDRKIPFFYCDSAAERVQVLLAVLSRYREPCAASAEELLTLCDRLVGYSNADLEALALLAVEFARGRSGALDAQALALAADDFMPPQEQGMIEFMELLAVSETSRRSMLPRRYQGMALSDIQSKLMAAKRLALAR</sequence>
<dbReference type="AlphaFoldDB" id="A0AAU7LUT5"/>